<reference evidence="1 2" key="1">
    <citation type="submission" date="2019-08" db="EMBL/GenBank/DDBJ databases">
        <title>Deep-cultivation of Planctomycetes and their phenomic and genomic characterization uncovers novel biology.</title>
        <authorList>
            <person name="Wiegand S."/>
            <person name="Jogler M."/>
            <person name="Boedeker C."/>
            <person name="Pinto D."/>
            <person name="Vollmers J."/>
            <person name="Rivas-Marin E."/>
            <person name="Kohn T."/>
            <person name="Peeters S.H."/>
            <person name="Heuer A."/>
            <person name="Rast P."/>
            <person name="Oberbeckmann S."/>
            <person name="Bunk B."/>
            <person name="Jeske O."/>
            <person name="Meyerdierks A."/>
            <person name="Storesund J.E."/>
            <person name="Kallscheuer N."/>
            <person name="Luecker S."/>
            <person name="Lage O.M."/>
            <person name="Pohl T."/>
            <person name="Merkel B.J."/>
            <person name="Hornburger P."/>
            <person name="Mueller R.-W."/>
            <person name="Bruemmer F."/>
            <person name="Labrenz M."/>
            <person name="Spormann A.M."/>
            <person name="Op den Camp H."/>
            <person name="Overmann J."/>
            <person name="Amann R."/>
            <person name="Jetten M.S.M."/>
            <person name="Mascher T."/>
            <person name="Medema M.H."/>
            <person name="Devos D.P."/>
            <person name="Kaster A.-K."/>
            <person name="Ovreas L."/>
            <person name="Rohde M."/>
            <person name="Galperin M.Y."/>
            <person name="Jogler C."/>
        </authorList>
    </citation>
    <scope>NUCLEOTIDE SEQUENCE [LARGE SCALE GENOMIC DNA]</scope>
    <source>
        <strain evidence="1 2">OJF2</strain>
    </source>
</reference>
<organism evidence="1 2">
    <name type="scientific">Aquisphaera giovannonii</name>
    <dbReference type="NCBI Taxonomy" id="406548"/>
    <lineage>
        <taxon>Bacteria</taxon>
        <taxon>Pseudomonadati</taxon>
        <taxon>Planctomycetota</taxon>
        <taxon>Planctomycetia</taxon>
        <taxon>Isosphaerales</taxon>
        <taxon>Isosphaeraceae</taxon>
        <taxon>Aquisphaera</taxon>
    </lineage>
</organism>
<evidence type="ECO:0000313" key="1">
    <source>
        <dbReference type="EMBL" id="QEH38229.1"/>
    </source>
</evidence>
<gene>
    <name evidence="1" type="ORF">OJF2_68270</name>
</gene>
<proteinExistence type="predicted"/>
<dbReference type="Proteomes" id="UP000324233">
    <property type="component" value="Chromosome"/>
</dbReference>
<dbReference type="EMBL" id="CP042997">
    <property type="protein sequence ID" value="QEH38229.1"/>
    <property type="molecule type" value="Genomic_DNA"/>
</dbReference>
<dbReference type="AlphaFoldDB" id="A0A5B9WDB9"/>
<evidence type="ECO:0000313" key="2">
    <source>
        <dbReference type="Proteomes" id="UP000324233"/>
    </source>
</evidence>
<dbReference type="RefSeq" id="WP_168222183.1">
    <property type="nucleotide sequence ID" value="NZ_CP042997.1"/>
</dbReference>
<keyword evidence="2" id="KW-1185">Reference proteome</keyword>
<sequence>MRNFAISLAALAAISLVGPPPARSESITYKMQATASGTLGGTAFINSLVTIWATGDTDDVAAGGTADHQFLLSNVAYSGSIAGLGNFEILGSGTIDVRTFATASGRESGGIGFNVFDGSNGVFGKNIFGMSSFPLAGYELKAPIVAPAWNVVVAALDNDFKGFGTTAGKLVFTGVDPASGVFTATTAAVPEPTGLVMLALGVGAVITLRRTALTAIPAFSRPSHRS</sequence>
<dbReference type="KEGG" id="agv:OJF2_68270"/>
<dbReference type="InterPro" id="IPR013424">
    <property type="entry name" value="Ice-binding_C"/>
</dbReference>
<accession>A0A5B9WDB9</accession>
<dbReference type="NCBIfam" id="TIGR02595">
    <property type="entry name" value="PEP_CTERM"/>
    <property type="match status" value="1"/>
</dbReference>
<protein>
    <recommendedName>
        <fullName evidence="3">PEP-CTERM protein-sorting domain-containing protein</fullName>
    </recommendedName>
</protein>
<name>A0A5B9WDB9_9BACT</name>
<evidence type="ECO:0008006" key="3">
    <source>
        <dbReference type="Google" id="ProtNLM"/>
    </source>
</evidence>